<keyword evidence="2" id="KW-1185">Reference proteome</keyword>
<dbReference type="AlphaFoldDB" id="A0A8T0MGJ8"/>
<dbReference type="Proteomes" id="UP000823388">
    <property type="component" value="Chromosome 9N"/>
</dbReference>
<organism evidence="1 2">
    <name type="scientific">Panicum virgatum</name>
    <name type="common">Blackwell switchgrass</name>
    <dbReference type="NCBI Taxonomy" id="38727"/>
    <lineage>
        <taxon>Eukaryota</taxon>
        <taxon>Viridiplantae</taxon>
        <taxon>Streptophyta</taxon>
        <taxon>Embryophyta</taxon>
        <taxon>Tracheophyta</taxon>
        <taxon>Spermatophyta</taxon>
        <taxon>Magnoliopsida</taxon>
        <taxon>Liliopsida</taxon>
        <taxon>Poales</taxon>
        <taxon>Poaceae</taxon>
        <taxon>PACMAD clade</taxon>
        <taxon>Panicoideae</taxon>
        <taxon>Panicodae</taxon>
        <taxon>Paniceae</taxon>
        <taxon>Panicinae</taxon>
        <taxon>Panicum</taxon>
        <taxon>Panicum sect. Hiantes</taxon>
    </lineage>
</organism>
<accession>A0A8T0MGJ8</accession>
<reference evidence="1" key="1">
    <citation type="submission" date="2020-05" db="EMBL/GenBank/DDBJ databases">
        <title>WGS assembly of Panicum virgatum.</title>
        <authorList>
            <person name="Lovell J.T."/>
            <person name="Jenkins J."/>
            <person name="Shu S."/>
            <person name="Juenger T.E."/>
            <person name="Schmutz J."/>
        </authorList>
    </citation>
    <scope>NUCLEOTIDE SEQUENCE</scope>
    <source>
        <strain evidence="1">AP13</strain>
    </source>
</reference>
<dbReference type="EMBL" id="CM029054">
    <property type="protein sequence ID" value="KAG2536237.1"/>
    <property type="molecule type" value="Genomic_DNA"/>
</dbReference>
<protein>
    <submittedName>
        <fullName evidence="1">Uncharacterized protein</fullName>
    </submittedName>
</protein>
<evidence type="ECO:0000313" key="1">
    <source>
        <dbReference type="EMBL" id="KAG2536237.1"/>
    </source>
</evidence>
<gene>
    <name evidence="1" type="ORF">PVAP13_9NG175938</name>
</gene>
<name>A0A8T0MGJ8_PANVG</name>
<sequence length="166" mass="19210">MICRYWWSQQEENRIHWLSLDFLCSGKEKGGLGYRDLHLFNLAMLARQGRRLLIVLDSLCTKVLRAKYFPGGDPLVAKDLFQKNLWPRKNMECRIHGGRGFMALKEGLIWRVGDGTRINIWSDPWIPNGVSRKSCNPRGRLILNKVADLIDPATGQWDQELIQDAF</sequence>
<proteinExistence type="predicted"/>
<comment type="caution">
    <text evidence="1">The sequence shown here is derived from an EMBL/GenBank/DDBJ whole genome shotgun (WGS) entry which is preliminary data.</text>
</comment>
<evidence type="ECO:0000313" key="2">
    <source>
        <dbReference type="Proteomes" id="UP000823388"/>
    </source>
</evidence>